<organism evidence="2 3">
    <name type="scientific">Lucilia cuprina</name>
    <name type="common">Green bottle fly</name>
    <name type="synonym">Australian sheep blowfly</name>
    <dbReference type="NCBI Taxonomy" id="7375"/>
    <lineage>
        <taxon>Eukaryota</taxon>
        <taxon>Metazoa</taxon>
        <taxon>Ecdysozoa</taxon>
        <taxon>Arthropoda</taxon>
        <taxon>Hexapoda</taxon>
        <taxon>Insecta</taxon>
        <taxon>Pterygota</taxon>
        <taxon>Neoptera</taxon>
        <taxon>Endopterygota</taxon>
        <taxon>Diptera</taxon>
        <taxon>Brachycera</taxon>
        <taxon>Muscomorpha</taxon>
        <taxon>Oestroidea</taxon>
        <taxon>Calliphoridae</taxon>
        <taxon>Luciliinae</taxon>
        <taxon>Lucilia</taxon>
    </lineage>
</organism>
<dbReference type="OrthoDB" id="8042645at2759"/>
<feature type="region of interest" description="Disordered" evidence="1">
    <location>
        <begin position="85"/>
        <end position="126"/>
    </location>
</feature>
<evidence type="ECO:0000313" key="2">
    <source>
        <dbReference type="EMBL" id="KNC22867.1"/>
    </source>
</evidence>
<comment type="caution">
    <text evidence="2">The sequence shown here is derived from an EMBL/GenBank/DDBJ whole genome shotgun (WGS) entry which is preliminary data.</text>
</comment>
<protein>
    <submittedName>
        <fullName evidence="2">Uncharacterized protein</fullName>
    </submittedName>
</protein>
<feature type="compositionally biased region" description="Basic residues" evidence="1">
    <location>
        <begin position="179"/>
        <end position="193"/>
    </location>
</feature>
<dbReference type="Proteomes" id="UP000037069">
    <property type="component" value="Unassembled WGS sequence"/>
</dbReference>
<accession>A0A0L0BS68</accession>
<evidence type="ECO:0000313" key="3">
    <source>
        <dbReference type="Proteomes" id="UP000037069"/>
    </source>
</evidence>
<dbReference type="AlphaFoldDB" id="A0A0L0BS68"/>
<keyword evidence="3" id="KW-1185">Reference proteome</keyword>
<proteinExistence type="predicted"/>
<dbReference type="OMA" id="FRRIMVG"/>
<dbReference type="EMBL" id="JRES01001446">
    <property type="protein sequence ID" value="KNC22867.1"/>
    <property type="molecule type" value="Genomic_DNA"/>
</dbReference>
<reference evidence="2 3" key="1">
    <citation type="journal article" date="2015" name="Nat. Commun.">
        <title>Lucilia cuprina genome unlocks parasitic fly biology to underpin future interventions.</title>
        <authorList>
            <person name="Anstead C.A."/>
            <person name="Korhonen P.K."/>
            <person name="Young N.D."/>
            <person name="Hall R.S."/>
            <person name="Jex A.R."/>
            <person name="Murali S.C."/>
            <person name="Hughes D.S."/>
            <person name="Lee S.F."/>
            <person name="Perry T."/>
            <person name="Stroehlein A.J."/>
            <person name="Ansell B.R."/>
            <person name="Breugelmans B."/>
            <person name="Hofmann A."/>
            <person name="Qu J."/>
            <person name="Dugan S."/>
            <person name="Lee S.L."/>
            <person name="Chao H."/>
            <person name="Dinh H."/>
            <person name="Han Y."/>
            <person name="Doddapaneni H.V."/>
            <person name="Worley K.C."/>
            <person name="Muzny D.M."/>
            <person name="Ioannidis P."/>
            <person name="Waterhouse R.M."/>
            <person name="Zdobnov E.M."/>
            <person name="James P.J."/>
            <person name="Bagnall N.H."/>
            <person name="Kotze A.C."/>
            <person name="Gibbs R.A."/>
            <person name="Richards S."/>
            <person name="Batterham P."/>
            <person name="Gasser R.B."/>
        </authorList>
    </citation>
    <scope>NUCLEOTIDE SEQUENCE [LARGE SCALE GENOMIC DNA]</scope>
    <source>
        <strain evidence="2 3">LS</strain>
        <tissue evidence="2">Full body</tissue>
    </source>
</reference>
<evidence type="ECO:0000256" key="1">
    <source>
        <dbReference type="SAM" id="MobiDB-lite"/>
    </source>
</evidence>
<sequence length="204" mass="23119">MVEIIQNDEYSQEIKKLQNSQVLQYIVRASQELREARGEILKQAELFAVYTSQGSSLRRVVGSSGQVRKEPDGENRWQRALDSGRANNAVYRGRGNPQLATNMPRQQRSQRRRGPDTSASIGRIESSSAAQRIANRRVGQAVVLEEMAAYFRTQADVLAILGERLRPGPSTEDAMVRGNARRRRRQNRRRTRRQSSANAISQNL</sequence>
<feature type="compositionally biased region" description="Low complexity" evidence="1">
    <location>
        <begin position="194"/>
        <end position="204"/>
    </location>
</feature>
<name>A0A0L0BS68_LUCCU</name>
<feature type="compositionally biased region" description="Polar residues" evidence="1">
    <location>
        <begin position="117"/>
        <end position="126"/>
    </location>
</feature>
<gene>
    <name evidence="2" type="ORF">FF38_01897</name>
</gene>
<feature type="region of interest" description="Disordered" evidence="1">
    <location>
        <begin position="166"/>
        <end position="204"/>
    </location>
</feature>